<evidence type="ECO:0000313" key="3">
    <source>
        <dbReference type="Proteomes" id="UP000308705"/>
    </source>
</evidence>
<name>A0A4U3MIY8_9ACTN</name>
<dbReference type="Proteomes" id="UP000308705">
    <property type="component" value="Unassembled WGS sequence"/>
</dbReference>
<evidence type="ECO:0000256" key="1">
    <source>
        <dbReference type="SAM" id="MobiDB-lite"/>
    </source>
</evidence>
<organism evidence="2 3">
    <name type="scientific">Herbidospora galbida</name>
    <dbReference type="NCBI Taxonomy" id="2575442"/>
    <lineage>
        <taxon>Bacteria</taxon>
        <taxon>Bacillati</taxon>
        <taxon>Actinomycetota</taxon>
        <taxon>Actinomycetes</taxon>
        <taxon>Streptosporangiales</taxon>
        <taxon>Streptosporangiaceae</taxon>
        <taxon>Herbidospora</taxon>
    </lineage>
</organism>
<gene>
    <name evidence="2" type="ORF">FDA94_13755</name>
</gene>
<dbReference type="OrthoDB" id="9814088at2"/>
<comment type="caution">
    <text evidence="2">The sequence shown here is derived from an EMBL/GenBank/DDBJ whole genome shotgun (WGS) entry which is preliminary data.</text>
</comment>
<keyword evidence="3" id="KW-1185">Reference proteome</keyword>
<protein>
    <submittedName>
        <fullName evidence="2">Uncharacterized protein</fullName>
    </submittedName>
</protein>
<feature type="region of interest" description="Disordered" evidence="1">
    <location>
        <begin position="80"/>
        <end position="100"/>
    </location>
</feature>
<sequence length="166" mass="18170">MAPADAAAAAAVPVSTPRDRSSFLLMHAQVWASQAAPDATGYAAWYARTHADQPSYAWPLHTEAIRSWRVSQEVRAQQEAEARRAAATSAVLESADPSEGAEMAGITISHDADGTRVSGTSKDDTQVRHALTSAGFKWSRRQDFWYVPRSWREATRADRLATWTIA</sequence>
<dbReference type="EMBL" id="SZQA01000011">
    <property type="protein sequence ID" value="TKK88364.1"/>
    <property type="molecule type" value="Genomic_DNA"/>
</dbReference>
<proteinExistence type="predicted"/>
<evidence type="ECO:0000313" key="2">
    <source>
        <dbReference type="EMBL" id="TKK88364.1"/>
    </source>
</evidence>
<reference evidence="2 3" key="1">
    <citation type="submission" date="2019-04" db="EMBL/GenBank/DDBJ databases">
        <title>Herbidospora sp. NEAU-GS14.nov., a novel actinomycete isolated from soil.</title>
        <authorList>
            <person name="Han L."/>
        </authorList>
    </citation>
    <scope>NUCLEOTIDE SEQUENCE [LARGE SCALE GENOMIC DNA]</scope>
    <source>
        <strain evidence="2 3">NEAU-GS14</strain>
    </source>
</reference>
<accession>A0A4U3MIY8</accession>
<dbReference type="RefSeq" id="WP_137247450.1">
    <property type="nucleotide sequence ID" value="NZ_SZQA01000011.1"/>
</dbReference>
<dbReference type="AlphaFoldDB" id="A0A4U3MIY8"/>